<protein>
    <submittedName>
        <fullName evidence="1">Uncharacterized protein</fullName>
    </submittedName>
</protein>
<keyword evidence="2" id="KW-1185">Reference proteome</keyword>
<organism evidence="1 2">
    <name type="scientific">Umezawaea endophytica</name>
    <dbReference type="NCBI Taxonomy" id="1654476"/>
    <lineage>
        <taxon>Bacteria</taxon>
        <taxon>Bacillati</taxon>
        <taxon>Actinomycetota</taxon>
        <taxon>Actinomycetes</taxon>
        <taxon>Pseudonocardiales</taxon>
        <taxon>Pseudonocardiaceae</taxon>
        <taxon>Umezawaea</taxon>
    </lineage>
</organism>
<sequence>MTGLEDRMIDLVWHVVVACGRPRPAEATARRILRDNFAPVDPADVHGRVVRGRLVRALRAEFGERAEAPVTQARVRDELAILRSRGLPGTGCPVGG</sequence>
<evidence type="ECO:0000313" key="2">
    <source>
        <dbReference type="Proteomes" id="UP001141259"/>
    </source>
</evidence>
<accession>A0A9X3AD87</accession>
<reference evidence="1" key="1">
    <citation type="submission" date="2022-08" db="EMBL/GenBank/DDBJ databases">
        <authorList>
            <person name="Tistechok S."/>
            <person name="Samborskyy M."/>
            <person name="Roman I."/>
        </authorList>
    </citation>
    <scope>NUCLEOTIDE SEQUENCE</scope>
    <source>
        <strain evidence="1">DSM 103496</strain>
    </source>
</reference>
<gene>
    <name evidence="1" type="ORF">NZH93_00750</name>
</gene>
<dbReference type="RefSeq" id="WP_259620887.1">
    <property type="nucleotide sequence ID" value="NZ_JANYMP010000001.1"/>
</dbReference>
<name>A0A9X3AD87_9PSEU</name>
<dbReference type="EMBL" id="JANYMP010000001">
    <property type="protein sequence ID" value="MCS7475366.1"/>
    <property type="molecule type" value="Genomic_DNA"/>
</dbReference>
<comment type="caution">
    <text evidence="1">The sequence shown here is derived from an EMBL/GenBank/DDBJ whole genome shotgun (WGS) entry which is preliminary data.</text>
</comment>
<proteinExistence type="predicted"/>
<evidence type="ECO:0000313" key="1">
    <source>
        <dbReference type="EMBL" id="MCS7475366.1"/>
    </source>
</evidence>
<dbReference type="AlphaFoldDB" id="A0A9X3AD87"/>
<dbReference type="Proteomes" id="UP001141259">
    <property type="component" value="Unassembled WGS sequence"/>
</dbReference>